<sequence>AVPDAAPPEAKGVPTADAGTVLAAAVPTGPVTKALGSSLGGGVAPVKNLRLDPLARTGSDPLNNGVGTQIADFKPVGTSL</sequence>
<name>A0ABR5IYF6_9ACTN</name>
<evidence type="ECO:0008006" key="3">
    <source>
        <dbReference type="Google" id="ProtNLM"/>
    </source>
</evidence>
<comment type="caution">
    <text evidence="1">The sequence shown here is derived from an EMBL/GenBank/DDBJ whole genome shotgun (WGS) entry which is preliminary data.</text>
</comment>
<reference evidence="1 2" key="1">
    <citation type="submission" date="2015-07" db="EMBL/GenBank/DDBJ databases">
        <authorList>
            <person name="Ju K.-S."/>
            <person name="Doroghazi J.R."/>
            <person name="Metcalf W.W."/>
        </authorList>
    </citation>
    <scope>NUCLEOTIDE SEQUENCE [LARGE SCALE GENOMIC DNA]</scope>
    <source>
        <strain evidence="1 2">NRRL B-3589</strain>
    </source>
</reference>
<dbReference type="EMBL" id="LGUT01002997">
    <property type="protein sequence ID" value="KOG86169.1"/>
    <property type="molecule type" value="Genomic_DNA"/>
</dbReference>
<gene>
    <name evidence="1" type="ORF">ADK38_32565</name>
</gene>
<organism evidence="1 2">
    <name type="scientific">Streptomyces varsoviensis</name>
    <dbReference type="NCBI Taxonomy" id="67373"/>
    <lineage>
        <taxon>Bacteria</taxon>
        <taxon>Bacillati</taxon>
        <taxon>Actinomycetota</taxon>
        <taxon>Actinomycetes</taxon>
        <taxon>Kitasatosporales</taxon>
        <taxon>Streptomycetaceae</taxon>
        <taxon>Streptomyces</taxon>
    </lineage>
</organism>
<dbReference type="Proteomes" id="UP000037020">
    <property type="component" value="Unassembled WGS sequence"/>
</dbReference>
<feature type="non-terminal residue" evidence="1">
    <location>
        <position position="80"/>
    </location>
</feature>
<evidence type="ECO:0000313" key="2">
    <source>
        <dbReference type="Proteomes" id="UP000037020"/>
    </source>
</evidence>
<protein>
    <recommendedName>
        <fullName evidence="3">ATP-binding protein</fullName>
    </recommendedName>
</protein>
<accession>A0ABR5IYF6</accession>
<keyword evidence="2" id="KW-1185">Reference proteome</keyword>
<proteinExistence type="predicted"/>
<evidence type="ECO:0000313" key="1">
    <source>
        <dbReference type="EMBL" id="KOG86169.1"/>
    </source>
</evidence>
<feature type="non-terminal residue" evidence="1">
    <location>
        <position position="1"/>
    </location>
</feature>